<evidence type="ECO:0000256" key="1">
    <source>
        <dbReference type="SAM" id="SignalP"/>
    </source>
</evidence>
<sequence>MKMRPLSIYLVAPALLALGASDGVFVKGDDAPTAGDEVLQVPEAPSILQKVMDASCQQAFARACLVNPHFCVSALARRDVGNKAADGEAWRCYSTVELDFTLTKESCVDDCGELIECKGAIKEYSLEHLSATQELEQLLLEVKEGMCKIHVRYTLDITSRNIDRTTELTYTSVVSLCKPTLGRSFYDPFCVQQINNGI</sequence>
<dbReference type="Pfam" id="PF10564">
    <property type="entry name" value="MAR_sialic_bdg"/>
    <property type="match status" value="1"/>
</dbReference>
<reference evidence="2" key="2">
    <citation type="submission" date="2013-10" db="EMBL/GenBank/DDBJ databases">
        <authorList>
            <person name="Aslett M."/>
        </authorList>
    </citation>
    <scope>NUCLEOTIDE SEQUENCE [LARGE SCALE GENOMIC DNA]</scope>
    <source>
        <strain evidence="2">Houghton</strain>
    </source>
</reference>
<gene>
    <name evidence="2" type="ORF">EPH_0050020</name>
</gene>
<proteinExistence type="predicted"/>
<evidence type="ECO:0008006" key="4">
    <source>
        <dbReference type="Google" id="ProtNLM"/>
    </source>
</evidence>
<feature type="chain" id="PRO_5004671453" description="Microneme protein 13, related" evidence="1">
    <location>
        <begin position="22"/>
        <end position="198"/>
    </location>
</feature>
<dbReference type="InterPro" id="IPR019562">
    <property type="entry name" value="Micronemal-adhesive-rpt_sia-bd"/>
</dbReference>
<accession>U6GZD1</accession>
<feature type="signal peptide" evidence="1">
    <location>
        <begin position="1"/>
        <end position="21"/>
    </location>
</feature>
<dbReference type="EMBL" id="HG693247">
    <property type="protein sequence ID" value="CDI84977.1"/>
    <property type="molecule type" value="Genomic_DNA"/>
</dbReference>
<dbReference type="VEuPathDB" id="ToxoDB:EPH_0050020"/>
<protein>
    <recommendedName>
        <fullName evidence="4">Microneme protein 13, related</fullName>
    </recommendedName>
</protein>
<dbReference type="Proteomes" id="UP000018201">
    <property type="component" value="Unassembled WGS sequence"/>
</dbReference>
<evidence type="ECO:0000313" key="3">
    <source>
        <dbReference type="Proteomes" id="UP000018201"/>
    </source>
</evidence>
<keyword evidence="3" id="KW-1185">Reference proteome</keyword>
<dbReference type="AlphaFoldDB" id="U6GZD1"/>
<name>U6GZD1_9EIME</name>
<evidence type="ECO:0000313" key="2">
    <source>
        <dbReference type="EMBL" id="CDI84977.1"/>
    </source>
</evidence>
<organism evidence="2 3">
    <name type="scientific">Eimeria praecox</name>
    <dbReference type="NCBI Taxonomy" id="51316"/>
    <lineage>
        <taxon>Eukaryota</taxon>
        <taxon>Sar</taxon>
        <taxon>Alveolata</taxon>
        <taxon>Apicomplexa</taxon>
        <taxon>Conoidasida</taxon>
        <taxon>Coccidia</taxon>
        <taxon>Eucoccidiorida</taxon>
        <taxon>Eimeriorina</taxon>
        <taxon>Eimeriidae</taxon>
        <taxon>Eimeria</taxon>
    </lineage>
</organism>
<dbReference type="Gene3D" id="3.90.640.70">
    <property type="match status" value="1"/>
</dbReference>
<reference evidence="2" key="1">
    <citation type="submission" date="2013-10" db="EMBL/GenBank/DDBJ databases">
        <title>Genomic analysis of the causative agents of coccidiosis in chickens.</title>
        <authorList>
            <person name="Reid A.J."/>
            <person name="Blake D."/>
            <person name="Billington K."/>
            <person name="Browne H."/>
            <person name="Dunn M."/>
            <person name="Hung S."/>
            <person name="Kawahara F."/>
            <person name="Miranda-Saavedra D."/>
            <person name="Mourier T."/>
            <person name="Nagra H."/>
            <person name="Otto T.D."/>
            <person name="Rawlings N."/>
            <person name="Sanchez A."/>
            <person name="Sanders M."/>
            <person name="Subramaniam C."/>
            <person name="Tay Y."/>
            <person name="Dear P."/>
            <person name="Doerig C."/>
            <person name="Gruber A."/>
            <person name="Parkinson J."/>
            <person name="Shirley M."/>
            <person name="Wan K.L."/>
            <person name="Berriman M."/>
            <person name="Tomley F."/>
            <person name="Pain A."/>
        </authorList>
    </citation>
    <scope>NUCLEOTIDE SEQUENCE [LARGE SCALE GENOMIC DNA]</scope>
    <source>
        <strain evidence="2">Houghton</strain>
    </source>
</reference>
<dbReference type="OrthoDB" id="347403at2759"/>
<keyword evidence="1" id="KW-0732">Signal</keyword>